<dbReference type="OMA" id="YAQAQIH"/>
<feature type="domain" description="Transducer of regulated CREB activity C-terminal" evidence="1">
    <location>
        <begin position="90"/>
        <end position="159"/>
    </location>
</feature>
<name>S4RGA3_PETMA</name>
<proteinExistence type="predicted"/>
<protein>
    <recommendedName>
        <fullName evidence="1">Transducer of regulated CREB activity C-terminal domain-containing protein</fullName>
    </recommendedName>
</protein>
<organism evidence="2">
    <name type="scientific">Petromyzon marinus</name>
    <name type="common">Sea lamprey</name>
    <dbReference type="NCBI Taxonomy" id="7757"/>
    <lineage>
        <taxon>Eukaryota</taxon>
        <taxon>Metazoa</taxon>
        <taxon>Chordata</taxon>
        <taxon>Craniata</taxon>
        <taxon>Vertebrata</taxon>
        <taxon>Cyclostomata</taxon>
        <taxon>Hyperoartia</taxon>
        <taxon>Petromyzontiformes</taxon>
        <taxon>Petromyzontidae</taxon>
        <taxon>Petromyzon</taxon>
    </lineage>
</organism>
<dbReference type="HOGENOM" id="CLU_1885046_0_0_1"/>
<sequence length="159" mass="16903">LGSVFSDSYLDQQLTSRQTSALSIQLEQFNMMENPLGGLSLSSGMMFDPGAPLQYSQAAMLGFSGSQGSLSGMQHLGKHGAFSNHAGNIPNIILTGESPPSLSKEISNTLAAFEADATFPLDDDLKMEPLGLEGLRMLSDPDMVLADPATEDTFRMDGL</sequence>
<dbReference type="AlphaFoldDB" id="S4RGA3"/>
<dbReference type="STRING" id="7757.ENSPMAP00000004235"/>
<evidence type="ECO:0000259" key="1">
    <source>
        <dbReference type="Pfam" id="PF12886"/>
    </source>
</evidence>
<dbReference type="Ensembl" id="ENSPMAT00000004252.1">
    <property type="protein sequence ID" value="ENSPMAP00000004235.1"/>
    <property type="gene ID" value="ENSPMAG00000003887.1"/>
</dbReference>
<dbReference type="PANTHER" id="PTHR13589">
    <property type="entry name" value="CREB-REGULATED TRANSCRIPTION COACTIVATOR"/>
    <property type="match status" value="1"/>
</dbReference>
<accession>S4RGA3</accession>
<dbReference type="GO" id="GO:0008140">
    <property type="term" value="F:cAMP response element binding protein binding"/>
    <property type="evidence" value="ECO:0007669"/>
    <property type="project" value="TreeGrafter"/>
</dbReference>
<dbReference type="InterPro" id="IPR024786">
    <property type="entry name" value="TORC"/>
</dbReference>
<dbReference type="PANTHER" id="PTHR13589:SF15">
    <property type="entry name" value="CREB-REGULATED TRANSCRIPTION COACTIVATOR, ISOFORM B"/>
    <property type="match status" value="1"/>
</dbReference>
<dbReference type="Pfam" id="PF12886">
    <property type="entry name" value="TORC_C"/>
    <property type="match status" value="1"/>
</dbReference>
<dbReference type="GO" id="GO:0005737">
    <property type="term" value="C:cytoplasm"/>
    <property type="evidence" value="ECO:0007669"/>
    <property type="project" value="InterPro"/>
</dbReference>
<reference evidence="2" key="1">
    <citation type="submission" date="2025-08" db="UniProtKB">
        <authorList>
            <consortium name="Ensembl"/>
        </authorList>
    </citation>
    <scope>IDENTIFICATION</scope>
</reference>
<reference evidence="2" key="2">
    <citation type="submission" date="2025-09" db="UniProtKB">
        <authorList>
            <consortium name="Ensembl"/>
        </authorList>
    </citation>
    <scope>IDENTIFICATION</scope>
</reference>
<evidence type="ECO:0000313" key="2">
    <source>
        <dbReference type="Ensembl" id="ENSPMAP00000004235.1"/>
    </source>
</evidence>
<dbReference type="GeneTree" id="ENSGT00390000010652"/>
<dbReference type="InterPro" id="IPR024785">
    <property type="entry name" value="TORC_C"/>
</dbReference>
<dbReference type="GO" id="GO:0045944">
    <property type="term" value="P:positive regulation of transcription by RNA polymerase II"/>
    <property type="evidence" value="ECO:0007669"/>
    <property type="project" value="TreeGrafter"/>
</dbReference>
<dbReference type="GO" id="GO:0005634">
    <property type="term" value="C:nucleus"/>
    <property type="evidence" value="ECO:0007669"/>
    <property type="project" value="InterPro"/>
</dbReference>